<dbReference type="PROSITE" id="PS50041">
    <property type="entry name" value="C_TYPE_LECTIN_2"/>
    <property type="match status" value="1"/>
</dbReference>
<dbReference type="PANTHER" id="PTHR46746:SF9">
    <property type="entry name" value="CD209 ANTIGEN-LIKE PROTEIN C-LIKE"/>
    <property type="match status" value="1"/>
</dbReference>
<proteinExistence type="predicted"/>
<feature type="domain" description="C-type lectin" evidence="5">
    <location>
        <begin position="120"/>
        <end position="225"/>
    </location>
</feature>
<evidence type="ECO:0000256" key="4">
    <source>
        <dbReference type="SAM" id="Phobius"/>
    </source>
</evidence>
<protein>
    <submittedName>
        <fullName evidence="7">C-type lectin domain family 2 member L-like isoform X1</fullName>
    </submittedName>
</protein>
<dbReference type="OrthoDB" id="8935730at2759"/>
<evidence type="ECO:0000256" key="2">
    <source>
        <dbReference type="ARBA" id="ARBA00022734"/>
    </source>
</evidence>
<dbReference type="PANTHER" id="PTHR46746">
    <property type="entry name" value="KILLER CELL LECTIN-LIKE RECEPTOR SUBFAMILY F MEMBER 2"/>
    <property type="match status" value="1"/>
</dbReference>
<dbReference type="InterPro" id="IPR051379">
    <property type="entry name" value="C-type_Lectin_Receptor_IMM"/>
</dbReference>
<comment type="subcellular location">
    <subcellularLocation>
        <location evidence="1">Membrane</location>
        <topology evidence="1">Single-pass membrane protein</topology>
    </subcellularLocation>
</comment>
<dbReference type="SUPFAM" id="SSF56436">
    <property type="entry name" value="C-type lectin-like"/>
    <property type="match status" value="1"/>
</dbReference>
<dbReference type="GO" id="GO:0016020">
    <property type="term" value="C:membrane"/>
    <property type="evidence" value="ECO:0007669"/>
    <property type="project" value="UniProtKB-SubCell"/>
</dbReference>
<name>A0A6P7WR45_9AMPH</name>
<reference evidence="7" key="1">
    <citation type="submission" date="2025-08" db="UniProtKB">
        <authorList>
            <consortium name="RefSeq"/>
        </authorList>
    </citation>
    <scope>IDENTIFICATION</scope>
</reference>
<dbReference type="InParanoid" id="A0A6P7WR45"/>
<dbReference type="InterPro" id="IPR016186">
    <property type="entry name" value="C-type_lectin-like/link_sf"/>
</dbReference>
<keyword evidence="4" id="KW-0472">Membrane</keyword>
<dbReference type="Proteomes" id="UP000515156">
    <property type="component" value="Chromosome 14"/>
</dbReference>
<accession>A0A6P7WR45</accession>
<keyword evidence="2" id="KW-0430">Lectin</keyword>
<keyword evidence="4" id="KW-0812">Transmembrane</keyword>
<dbReference type="CDD" id="cd03593">
    <property type="entry name" value="CLECT_NK_receptors_like"/>
    <property type="match status" value="1"/>
</dbReference>
<evidence type="ECO:0000259" key="5">
    <source>
        <dbReference type="PROSITE" id="PS50041"/>
    </source>
</evidence>
<dbReference type="Gene3D" id="3.10.100.10">
    <property type="entry name" value="Mannose-Binding Protein A, subunit A"/>
    <property type="match status" value="1"/>
</dbReference>
<dbReference type="KEGG" id="muo:115457521"/>
<evidence type="ECO:0000256" key="1">
    <source>
        <dbReference type="ARBA" id="ARBA00004167"/>
    </source>
</evidence>
<evidence type="ECO:0000313" key="7">
    <source>
        <dbReference type="RefSeq" id="XP_030042838.1"/>
    </source>
</evidence>
<keyword evidence="4" id="KW-1133">Transmembrane helix</keyword>
<dbReference type="RefSeq" id="XP_030042838.1">
    <property type="nucleotide sequence ID" value="XM_030186978.1"/>
</dbReference>
<dbReference type="InterPro" id="IPR033992">
    <property type="entry name" value="NKR-like_CTLD"/>
</dbReference>
<dbReference type="Pfam" id="PF00059">
    <property type="entry name" value="Lectin_C"/>
    <property type="match status" value="1"/>
</dbReference>
<feature type="transmembrane region" description="Helical" evidence="4">
    <location>
        <begin position="64"/>
        <end position="87"/>
    </location>
</feature>
<dbReference type="GO" id="GO:0030246">
    <property type="term" value="F:carbohydrate binding"/>
    <property type="evidence" value="ECO:0007669"/>
    <property type="project" value="UniProtKB-KW"/>
</dbReference>
<sequence>MQDPMQIPTMQQPENVLGMAPECRGLSETSGGAREEGSNTRTGARRNCVLCGLEWAKIMELPRWAVAITLLVFCVITVLVAAVAASLASKHCTSSTAGSKHCRSNTVERCIPCPEGWMLYAATCYYFSDVKMNWTSSQEYCSTYNGTLAVLKSNQDLKNIERFRDNNYWVGLFKKEDEWRWLDGSPLPKDRIPLTNNDSSLGCAYLNYGHFGALHCKTTRNCLCTRAPSSCFMGHKGEGSTIVLK</sequence>
<evidence type="ECO:0000313" key="6">
    <source>
        <dbReference type="Proteomes" id="UP000515156"/>
    </source>
</evidence>
<dbReference type="SMART" id="SM00034">
    <property type="entry name" value="CLECT"/>
    <property type="match status" value="1"/>
</dbReference>
<dbReference type="AlphaFoldDB" id="A0A6P7WR45"/>
<dbReference type="InterPro" id="IPR016187">
    <property type="entry name" value="CTDL_fold"/>
</dbReference>
<keyword evidence="6" id="KW-1185">Reference proteome</keyword>
<organism evidence="6 7">
    <name type="scientific">Microcaecilia unicolor</name>
    <dbReference type="NCBI Taxonomy" id="1415580"/>
    <lineage>
        <taxon>Eukaryota</taxon>
        <taxon>Metazoa</taxon>
        <taxon>Chordata</taxon>
        <taxon>Craniata</taxon>
        <taxon>Vertebrata</taxon>
        <taxon>Euteleostomi</taxon>
        <taxon>Amphibia</taxon>
        <taxon>Gymnophiona</taxon>
        <taxon>Siphonopidae</taxon>
        <taxon>Microcaecilia</taxon>
    </lineage>
</organism>
<gene>
    <name evidence="7" type="primary">LOC115457521</name>
</gene>
<keyword evidence="3" id="KW-1015">Disulfide bond</keyword>
<evidence type="ECO:0000256" key="3">
    <source>
        <dbReference type="ARBA" id="ARBA00023157"/>
    </source>
</evidence>
<dbReference type="GeneID" id="115457521"/>
<dbReference type="InterPro" id="IPR001304">
    <property type="entry name" value="C-type_lectin-like"/>
</dbReference>